<organism evidence="3 4">
    <name type="scientific">Aquiflexum gelatinilyticum</name>
    <dbReference type="NCBI Taxonomy" id="2961943"/>
    <lineage>
        <taxon>Bacteria</taxon>
        <taxon>Pseudomonadati</taxon>
        <taxon>Bacteroidota</taxon>
        <taxon>Cytophagia</taxon>
        <taxon>Cytophagales</taxon>
        <taxon>Cyclobacteriaceae</taxon>
        <taxon>Aquiflexum</taxon>
    </lineage>
</organism>
<dbReference type="Gene3D" id="3.40.50.720">
    <property type="entry name" value="NAD(P)-binding Rossmann-like Domain"/>
    <property type="match status" value="1"/>
</dbReference>
<gene>
    <name evidence="3" type="ORF">NU887_15605</name>
</gene>
<dbReference type="CDD" id="cd05233">
    <property type="entry name" value="SDR_c"/>
    <property type="match status" value="1"/>
</dbReference>
<reference evidence="3" key="1">
    <citation type="submission" date="2022-08" db="EMBL/GenBank/DDBJ databases">
        <authorList>
            <person name="Zhang D."/>
        </authorList>
    </citation>
    <scope>NUCLEOTIDE SEQUENCE</scope>
    <source>
        <strain evidence="3">XJ19-11</strain>
    </source>
</reference>
<dbReference type="PANTHER" id="PTHR44196:SF1">
    <property type="entry name" value="DEHYDROGENASE_REDUCTASE SDR FAMILY MEMBER 7B"/>
    <property type="match status" value="1"/>
</dbReference>
<evidence type="ECO:0000256" key="2">
    <source>
        <dbReference type="ARBA" id="ARBA00023002"/>
    </source>
</evidence>
<accession>A0A9X2P8W1</accession>
<dbReference type="InterPro" id="IPR036291">
    <property type="entry name" value="NAD(P)-bd_dom_sf"/>
</dbReference>
<evidence type="ECO:0000256" key="1">
    <source>
        <dbReference type="ARBA" id="ARBA00006484"/>
    </source>
</evidence>
<dbReference type="InterPro" id="IPR002347">
    <property type="entry name" value="SDR_fam"/>
</dbReference>
<dbReference type="GO" id="GO:0016020">
    <property type="term" value="C:membrane"/>
    <property type="evidence" value="ECO:0007669"/>
    <property type="project" value="TreeGrafter"/>
</dbReference>
<evidence type="ECO:0000313" key="3">
    <source>
        <dbReference type="EMBL" id="MCR9016468.1"/>
    </source>
</evidence>
<keyword evidence="4" id="KW-1185">Reference proteome</keyword>
<sequence>MPISNKHIVITGAASGIGKELVLQLAGSGNKILAIDINQEGLEILPKSSSQIQTLTLDLTKRDSVSVIFDWIELNWKTVDYFFANAGFAKFGTWEETDQQTFAKMLQINVLSPIETAKILKPMQVHHPCRLVVTASAMSYWPVPGYAAYAATKAAIHHFVETVKSEGDGNWITLVYPIATETDFFKSAGKEIPKAFPVQSVQTVVRHILQGVSKRKKKIYPSRLFKATMLINRILPVFKPLYFLLERKKLKNWMERKKDR</sequence>
<dbReference type="AlphaFoldDB" id="A0A9X2P8W1"/>
<dbReference type="Proteomes" id="UP001142175">
    <property type="component" value="Unassembled WGS sequence"/>
</dbReference>
<comment type="similarity">
    <text evidence="1">Belongs to the short-chain dehydrogenases/reductases (SDR) family.</text>
</comment>
<proteinExistence type="inferred from homology"/>
<dbReference type="SUPFAM" id="SSF51735">
    <property type="entry name" value="NAD(P)-binding Rossmann-fold domains"/>
    <property type="match status" value="1"/>
</dbReference>
<dbReference type="Pfam" id="PF00106">
    <property type="entry name" value="adh_short"/>
    <property type="match status" value="1"/>
</dbReference>
<dbReference type="PRINTS" id="PR00081">
    <property type="entry name" value="GDHRDH"/>
</dbReference>
<dbReference type="EMBL" id="JANSUY010000014">
    <property type="protein sequence ID" value="MCR9016468.1"/>
    <property type="molecule type" value="Genomic_DNA"/>
</dbReference>
<evidence type="ECO:0000313" key="4">
    <source>
        <dbReference type="Proteomes" id="UP001142175"/>
    </source>
</evidence>
<dbReference type="GO" id="GO:0016491">
    <property type="term" value="F:oxidoreductase activity"/>
    <property type="evidence" value="ECO:0007669"/>
    <property type="project" value="UniProtKB-KW"/>
</dbReference>
<dbReference type="PANTHER" id="PTHR44196">
    <property type="entry name" value="DEHYDROGENASE/REDUCTASE SDR FAMILY MEMBER 7B"/>
    <property type="match status" value="1"/>
</dbReference>
<dbReference type="RefSeq" id="WP_258424307.1">
    <property type="nucleotide sequence ID" value="NZ_JANSUY010000014.1"/>
</dbReference>
<comment type="caution">
    <text evidence="3">The sequence shown here is derived from an EMBL/GenBank/DDBJ whole genome shotgun (WGS) entry which is preliminary data.</text>
</comment>
<keyword evidence="2" id="KW-0560">Oxidoreductase</keyword>
<protein>
    <submittedName>
        <fullName evidence="3">SDR family NAD(P)-dependent oxidoreductase</fullName>
    </submittedName>
</protein>
<name>A0A9X2P8W1_9BACT</name>